<evidence type="ECO:0000256" key="6">
    <source>
        <dbReference type="PROSITE-ProRule" id="PRU10141"/>
    </source>
</evidence>
<dbReference type="InterPro" id="IPR027084">
    <property type="entry name" value="Mps1_cat"/>
</dbReference>
<dbReference type="PROSITE" id="PS00107">
    <property type="entry name" value="PROTEIN_KINASE_ATP"/>
    <property type="match status" value="1"/>
</dbReference>
<dbReference type="EMBL" id="KI397486">
    <property type="protein sequence ID" value="ERM95311.1"/>
    <property type="molecule type" value="Genomic_DNA"/>
</dbReference>
<reference evidence="10" key="1">
    <citation type="journal article" date="2013" name="Science">
        <title>The Amborella genome and the evolution of flowering plants.</title>
        <authorList>
            <consortium name="Amborella Genome Project"/>
        </authorList>
    </citation>
    <scope>NUCLEOTIDE SEQUENCE [LARGE SCALE GENOMIC DNA]</scope>
</reference>
<evidence type="ECO:0000256" key="4">
    <source>
        <dbReference type="ARBA" id="ARBA00022777"/>
    </source>
</evidence>
<dbReference type="STRING" id="13333.W1NIN1"/>
<feature type="binding site" evidence="6">
    <location>
        <position position="630"/>
    </location>
    <ligand>
        <name>ATP</name>
        <dbReference type="ChEBI" id="CHEBI:30616"/>
    </ligand>
</feature>
<dbReference type="HOGENOM" id="CLU_013521_1_0_1"/>
<evidence type="ECO:0000313" key="9">
    <source>
        <dbReference type="EMBL" id="ERM95311.1"/>
    </source>
</evidence>
<dbReference type="OrthoDB" id="20524at2759"/>
<feature type="region of interest" description="Disordered" evidence="7">
    <location>
        <begin position="101"/>
        <end position="127"/>
    </location>
</feature>
<sequence>MEREVNLPIGSEKQSSESAEAPLNPQAFRFKSSVPDIYRDVQAALKRRKTLSMPTSNTFRARRILVGQTDSTESALTNVGTEDSSNGRQVQAKGMDIAYTREKRDASPDSRSSEVENLQNKGIKHDILEQVSRTKEIAEERKEKLNVEDSSEVTSLTSPCTMETVTSQDENPGVLDSRNDGISLPIQGIIDYAQSGHRLADVHLSFTNSQPDSDKDGKNSVTGASRKLPSTVFDHGIPSIAMSAGGSKKVHFSVISETGKGGPSKASKECVELKQCSEPDPRFDDMQKAVRLTNFPTSCDEDRMNALISTYPGDFSQSKQPLGADERMATNTGMENLTSYMNSLALTENGSTVTTQAGPSAIAGRDLKQQVLHSVEPRPVVDGLLPRRCTDPQTQPFMAFVGKEAINPFTLSSVAGSSCTSLSALVNTTATSVQCTSAPLASSTYHPCSYGKISDACIEVDQLEMHDGNRRAPIPAMKCANNEGNPLIKLASTCAHKASDIQEHIQAKVQSSLQKESVVAGDGAKASHVSFPGREVLQPKDAGTPKDTHTQLPHSKGSSSNVNTEPSHSNNPKKAASNKDSSGPRERHHNSHDFFEVNGKLYQKLGKIGSGGSSEVHKVITSDCTIYALKKIKLKGRDYATAYGFCQEIEYLNKLRGKKNIIQLIDYEVTDKVLFGEVMKGLTAIKDGRIVDDAYIYMVLEYGEIDLAHMLSQKWKEMDKSEMQMDENWLRFYWQQILKAVNTIHEERIVHSDLKPANFLLVKGSLKLIDFGIAKAIQSDTTHIQRDSQVGTLNYMSPEAFMCNEQDSKGNTIKCGRASDIWSLGCILYQMVYGKTPFADYKTFWAKFKVITDRNHKISYGPVSNPWLLDLMKKCLTWERSERWRIPQLLKHHFLSPPVPPHIPSSQDKQCKLIMQIAQDHESVPEIVKLCTQLQKLILNVDGNSKQLRN</sequence>
<keyword evidence="10" id="KW-1185">Reference proteome</keyword>
<dbReference type="KEGG" id="atr:18423230"/>
<dbReference type="CDD" id="cd14131">
    <property type="entry name" value="PKc_Mps1"/>
    <property type="match status" value="1"/>
</dbReference>
<protein>
    <recommendedName>
        <fullName evidence="8">Protein kinase domain-containing protein</fullName>
    </recommendedName>
</protein>
<dbReference type="InterPro" id="IPR011009">
    <property type="entry name" value="Kinase-like_dom_sf"/>
</dbReference>
<accession>W1NIN1</accession>
<evidence type="ECO:0000256" key="1">
    <source>
        <dbReference type="ARBA" id="ARBA00022527"/>
    </source>
</evidence>
<name>W1NIN1_AMBTC</name>
<evidence type="ECO:0000259" key="8">
    <source>
        <dbReference type="PROSITE" id="PS50011"/>
    </source>
</evidence>
<dbReference type="Pfam" id="PF00069">
    <property type="entry name" value="Pkinase"/>
    <property type="match status" value="1"/>
</dbReference>
<evidence type="ECO:0000256" key="2">
    <source>
        <dbReference type="ARBA" id="ARBA00022679"/>
    </source>
</evidence>
<dbReference type="Gene3D" id="3.30.200.20">
    <property type="entry name" value="Phosphorylase Kinase, domain 1"/>
    <property type="match status" value="1"/>
</dbReference>
<dbReference type="PANTHER" id="PTHR22974">
    <property type="entry name" value="MIXED LINEAGE PROTEIN KINASE"/>
    <property type="match status" value="1"/>
</dbReference>
<dbReference type="PROSITE" id="PS00108">
    <property type="entry name" value="PROTEIN_KINASE_ST"/>
    <property type="match status" value="1"/>
</dbReference>
<keyword evidence="2" id="KW-0808">Transferase</keyword>
<evidence type="ECO:0000256" key="3">
    <source>
        <dbReference type="ARBA" id="ARBA00022741"/>
    </source>
</evidence>
<keyword evidence="5 6" id="KW-0067">ATP-binding</keyword>
<dbReference type="SUPFAM" id="SSF56112">
    <property type="entry name" value="Protein kinase-like (PK-like)"/>
    <property type="match status" value="1"/>
</dbReference>
<feature type="region of interest" description="Disordered" evidence="7">
    <location>
        <begin position="519"/>
        <end position="593"/>
    </location>
</feature>
<dbReference type="AlphaFoldDB" id="W1NIN1"/>
<dbReference type="GO" id="GO:0007059">
    <property type="term" value="P:chromosome segregation"/>
    <property type="evidence" value="ECO:0000318"/>
    <property type="project" value="GO_Central"/>
</dbReference>
<dbReference type="FunFam" id="1.10.510.10:FF:000224">
    <property type="entry name" value="serine/threonine-protein kinase mph1 isoform X1"/>
    <property type="match status" value="1"/>
</dbReference>
<dbReference type="GO" id="GO:0005524">
    <property type="term" value="F:ATP binding"/>
    <property type="evidence" value="ECO:0007669"/>
    <property type="project" value="UniProtKB-UniRule"/>
</dbReference>
<keyword evidence="4" id="KW-0418">Kinase</keyword>
<dbReference type="PROSITE" id="PS50011">
    <property type="entry name" value="PROTEIN_KINASE_DOM"/>
    <property type="match status" value="1"/>
</dbReference>
<evidence type="ECO:0000313" key="10">
    <source>
        <dbReference type="Proteomes" id="UP000017836"/>
    </source>
</evidence>
<dbReference type="GO" id="GO:0004712">
    <property type="term" value="F:protein serine/threonine/tyrosine kinase activity"/>
    <property type="evidence" value="ECO:0000318"/>
    <property type="project" value="GO_Central"/>
</dbReference>
<feature type="compositionally biased region" description="Polar residues" evidence="7">
    <location>
        <begin position="550"/>
        <end position="572"/>
    </location>
</feature>
<dbReference type="GO" id="GO:0005634">
    <property type="term" value="C:nucleus"/>
    <property type="evidence" value="ECO:0000318"/>
    <property type="project" value="GO_Central"/>
</dbReference>
<dbReference type="FunFam" id="3.30.200.20:FF:000131">
    <property type="entry name" value="Dual specificity protein kinase TTK"/>
    <property type="match status" value="1"/>
</dbReference>
<feature type="compositionally biased region" description="Basic and acidic residues" evidence="7">
    <location>
        <begin position="101"/>
        <end position="114"/>
    </location>
</feature>
<organism evidence="9 10">
    <name type="scientific">Amborella trichopoda</name>
    <dbReference type="NCBI Taxonomy" id="13333"/>
    <lineage>
        <taxon>Eukaryota</taxon>
        <taxon>Viridiplantae</taxon>
        <taxon>Streptophyta</taxon>
        <taxon>Embryophyta</taxon>
        <taxon>Tracheophyta</taxon>
        <taxon>Spermatophyta</taxon>
        <taxon>Magnoliopsida</taxon>
        <taxon>Amborellales</taxon>
        <taxon>Amborellaceae</taxon>
        <taxon>Amborella</taxon>
    </lineage>
</organism>
<evidence type="ECO:0000256" key="5">
    <source>
        <dbReference type="ARBA" id="ARBA00022840"/>
    </source>
</evidence>
<feature type="region of interest" description="Disordered" evidence="7">
    <location>
        <begin position="1"/>
        <end position="27"/>
    </location>
</feature>
<dbReference type="Gramene" id="ERM95311">
    <property type="protein sequence ID" value="ERM95311"/>
    <property type="gene ID" value="AMTR_s00008p00132430"/>
</dbReference>
<keyword evidence="3 6" id="KW-0547">Nucleotide-binding</keyword>
<dbReference type="GO" id="GO:0034501">
    <property type="term" value="P:protein localization to kinetochore"/>
    <property type="evidence" value="ECO:0000318"/>
    <property type="project" value="GO_Central"/>
</dbReference>
<gene>
    <name evidence="9" type="ORF">AMTR_s00008p00132430</name>
</gene>
<dbReference type="GO" id="GO:0007094">
    <property type="term" value="P:mitotic spindle assembly checkpoint signaling"/>
    <property type="evidence" value="ECO:0000318"/>
    <property type="project" value="GO_Central"/>
</dbReference>
<dbReference type="GO" id="GO:0098813">
    <property type="term" value="P:nuclear chromosome segregation"/>
    <property type="evidence" value="ECO:0007669"/>
    <property type="project" value="UniProtKB-ARBA"/>
</dbReference>
<dbReference type="GO" id="GO:0033316">
    <property type="term" value="P:meiotic spindle assembly checkpoint signaling"/>
    <property type="evidence" value="ECO:0000318"/>
    <property type="project" value="GO_Central"/>
</dbReference>
<dbReference type="GO" id="GO:0004674">
    <property type="term" value="F:protein serine/threonine kinase activity"/>
    <property type="evidence" value="ECO:0000318"/>
    <property type="project" value="GO_Central"/>
</dbReference>
<evidence type="ECO:0000256" key="7">
    <source>
        <dbReference type="SAM" id="MobiDB-lite"/>
    </source>
</evidence>
<dbReference type="PANTHER" id="PTHR22974:SF21">
    <property type="entry name" value="DUAL SPECIFICITY PROTEIN KINASE TTK"/>
    <property type="match status" value="1"/>
</dbReference>
<dbReference type="GO" id="GO:0000776">
    <property type="term" value="C:kinetochore"/>
    <property type="evidence" value="ECO:0000318"/>
    <property type="project" value="GO_Central"/>
</dbReference>
<dbReference type="Gene3D" id="1.10.510.10">
    <property type="entry name" value="Transferase(Phosphotransferase) domain 1"/>
    <property type="match status" value="1"/>
</dbReference>
<dbReference type="InterPro" id="IPR017441">
    <property type="entry name" value="Protein_kinase_ATP_BS"/>
</dbReference>
<feature type="region of interest" description="Disordered" evidence="7">
    <location>
        <begin position="206"/>
        <end position="228"/>
    </location>
</feature>
<dbReference type="SMART" id="SM00220">
    <property type="entry name" value="S_TKc"/>
    <property type="match status" value="1"/>
</dbReference>
<dbReference type="Proteomes" id="UP000017836">
    <property type="component" value="Unassembled WGS sequence"/>
</dbReference>
<proteinExistence type="predicted"/>
<dbReference type="eggNOG" id="KOG0596">
    <property type="taxonomic scope" value="Eukaryota"/>
</dbReference>
<keyword evidence="1" id="KW-0723">Serine/threonine-protein kinase</keyword>
<dbReference type="InterPro" id="IPR008271">
    <property type="entry name" value="Ser/Thr_kinase_AS"/>
</dbReference>
<feature type="domain" description="Protein kinase" evidence="8">
    <location>
        <begin position="602"/>
        <end position="895"/>
    </location>
</feature>
<dbReference type="InterPro" id="IPR000719">
    <property type="entry name" value="Prot_kinase_dom"/>
</dbReference>